<dbReference type="EMBL" id="JBAKFM010000001">
    <property type="protein sequence ID" value="MEX0468442.1"/>
    <property type="molecule type" value="Genomic_DNA"/>
</dbReference>
<dbReference type="RefSeq" id="WP_367981204.1">
    <property type="nucleotide sequence ID" value="NZ_JBAKFM010000001.1"/>
</dbReference>
<proteinExistence type="predicted"/>
<reference evidence="3 4" key="1">
    <citation type="submission" date="2024-02" db="EMBL/GenBank/DDBJ databases">
        <title>New especies of Spiribacter isolated from saline water.</title>
        <authorList>
            <person name="Leon M.J."/>
            <person name="De La Haba R."/>
            <person name="Sanchez-Porro C."/>
            <person name="Ventosa A."/>
        </authorList>
    </citation>
    <scope>NUCLEOTIDE SEQUENCE [LARGE SCALE GENOMIC DNA]</scope>
    <source>
        <strain evidence="4">ag22IC6-390</strain>
    </source>
</reference>
<dbReference type="InterPro" id="IPR052372">
    <property type="entry name" value="YpjD/HemX"/>
</dbReference>
<keyword evidence="1" id="KW-1133">Transmembrane helix</keyword>
<feature type="transmembrane region" description="Helical" evidence="1">
    <location>
        <begin position="93"/>
        <end position="113"/>
    </location>
</feature>
<feature type="transmembrane region" description="Helical" evidence="1">
    <location>
        <begin position="240"/>
        <end position="261"/>
    </location>
</feature>
<dbReference type="Pfam" id="PF01578">
    <property type="entry name" value="Cytochrom_C_asm"/>
    <property type="match status" value="1"/>
</dbReference>
<feature type="transmembrane region" description="Helical" evidence="1">
    <location>
        <begin position="65"/>
        <end position="86"/>
    </location>
</feature>
<name>A0ABV3T9Y8_9GAMM</name>
<evidence type="ECO:0000313" key="4">
    <source>
        <dbReference type="Proteomes" id="UP001556709"/>
    </source>
</evidence>
<evidence type="ECO:0000256" key="1">
    <source>
        <dbReference type="SAM" id="Phobius"/>
    </source>
</evidence>
<keyword evidence="4" id="KW-1185">Reference proteome</keyword>
<feature type="transmembrane region" description="Helical" evidence="1">
    <location>
        <begin position="133"/>
        <end position="152"/>
    </location>
</feature>
<keyword evidence="1" id="KW-0472">Membrane</keyword>
<dbReference type="PANTHER" id="PTHR38034:SF1">
    <property type="entry name" value="INNER MEMBRANE PROTEIN YPJD"/>
    <property type="match status" value="1"/>
</dbReference>
<accession>A0ABV3T9Y8</accession>
<feature type="transmembrane region" description="Helical" evidence="1">
    <location>
        <begin position="6"/>
        <end position="24"/>
    </location>
</feature>
<feature type="transmembrane region" description="Helical" evidence="1">
    <location>
        <begin position="212"/>
        <end position="228"/>
    </location>
</feature>
<evidence type="ECO:0000259" key="2">
    <source>
        <dbReference type="Pfam" id="PF01578"/>
    </source>
</evidence>
<dbReference type="Proteomes" id="UP001556709">
    <property type="component" value="Unassembled WGS sequence"/>
</dbReference>
<organism evidence="3 4">
    <name type="scientific">Spiribacter pallidus</name>
    <dbReference type="NCBI Taxonomy" id="1987936"/>
    <lineage>
        <taxon>Bacteria</taxon>
        <taxon>Pseudomonadati</taxon>
        <taxon>Pseudomonadota</taxon>
        <taxon>Gammaproteobacteria</taxon>
        <taxon>Chromatiales</taxon>
        <taxon>Ectothiorhodospiraceae</taxon>
        <taxon>Spiribacter</taxon>
    </lineage>
</organism>
<gene>
    <name evidence="3" type="primary">ccsA</name>
    <name evidence="3" type="ORF">V6X73_01650</name>
</gene>
<sequence length="267" mass="28705">MHSLISWIAVILYALAVLSLVAALQGMVMPRRGERLALFMAVLAVPLHAAALWQGLWTAAGVNLALYNALSLLGWIMVTMLLLATLRQPVQSLGLVVFPFAAISAGLAGALGTPAPTLVPIGAPVDWHVVSSILAYAVFGLACAQTVLLAWLDRSLRRRRAGRLIGMLPSLQGMEALLFQMLAAGMVLLSVALITGWLFVEDLFAQDLAHKTLLSMMAWLVFAALLIGRQRAGWRGRTAIRWSLAGFVLLALAYFGSKVVLEILLKG</sequence>
<feature type="transmembrane region" description="Helical" evidence="1">
    <location>
        <begin position="173"/>
        <end position="200"/>
    </location>
</feature>
<protein>
    <submittedName>
        <fullName evidence="3">Cytochrome c biogenesis protein CcsA</fullName>
    </submittedName>
</protein>
<keyword evidence="1" id="KW-0812">Transmembrane</keyword>
<evidence type="ECO:0000313" key="3">
    <source>
        <dbReference type="EMBL" id="MEX0468442.1"/>
    </source>
</evidence>
<feature type="domain" description="Cytochrome c assembly protein" evidence="2">
    <location>
        <begin position="65"/>
        <end position="264"/>
    </location>
</feature>
<comment type="caution">
    <text evidence="3">The sequence shown here is derived from an EMBL/GenBank/DDBJ whole genome shotgun (WGS) entry which is preliminary data.</text>
</comment>
<dbReference type="InterPro" id="IPR002541">
    <property type="entry name" value="Cyt_c_assembly"/>
</dbReference>
<feature type="transmembrane region" description="Helical" evidence="1">
    <location>
        <begin position="36"/>
        <end position="53"/>
    </location>
</feature>
<dbReference type="PANTHER" id="PTHR38034">
    <property type="entry name" value="INNER MEMBRANE PROTEIN YPJD"/>
    <property type="match status" value="1"/>
</dbReference>